<name>A0A256JUC0_HALEZ</name>
<keyword evidence="1" id="KW-0472">Membrane</keyword>
<dbReference type="RefSeq" id="WP_094582693.1">
    <property type="nucleotide sequence ID" value="NZ_NHPB01000020.1"/>
</dbReference>
<proteinExistence type="predicted"/>
<dbReference type="NCBIfam" id="TIGR02537">
    <property type="entry name" value="arch_flag_Nterm"/>
    <property type="match status" value="1"/>
</dbReference>
<reference evidence="3 4" key="1">
    <citation type="journal article" date="2014" name="Front. Microbiol.">
        <title>Population and genomic analysis of the genus Halorubrum.</title>
        <authorList>
            <person name="Fullmer M.S."/>
            <person name="Soucy S.M."/>
            <person name="Swithers K.S."/>
            <person name="Makkay A.M."/>
            <person name="Wheeler R."/>
            <person name="Ventosa A."/>
            <person name="Gogarten J.P."/>
            <person name="Papke R.T."/>
        </authorList>
    </citation>
    <scope>NUCLEOTIDE SEQUENCE [LARGE SCALE GENOMIC DNA]</scope>
    <source>
        <strain evidence="3 4">G37</strain>
    </source>
</reference>
<dbReference type="OrthoDB" id="118020at2157"/>
<keyword evidence="1" id="KW-1133">Transmembrane helix</keyword>
<evidence type="ECO:0000313" key="3">
    <source>
        <dbReference type="EMBL" id="OYR72213.1"/>
    </source>
</evidence>
<evidence type="ECO:0000313" key="4">
    <source>
        <dbReference type="Proteomes" id="UP000216758"/>
    </source>
</evidence>
<feature type="domain" description="Archaeal Type IV pilin N-terminal" evidence="2">
    <location>
        <begin position="6"/>
        <end position="88"/>
    </location>
</feature>
<dbReference type="Pfam" id="PF07790">
    <property type="entry name" value="Pilin_N"/>
    <property type="match status" value="1"/>
</dbReference>
<protein>
    <recommendedName>
        <fullName evidence="2">Archaeal Type IV pilin N-terminal domain-containing protein</fullName>
    </recommendedName>
</protein>
<dbReference type="InterPro" id="IPR012859">
    <property type="entry name" value="Pilin_N_archaeal"/>
</dbReference>
<sequence>MNQQDRAVTPVISTILMVAIVIILAAATSVFFLGITEDINEPAPNVADTTGEFELETDRSRTNQIVRITHQAGEDIAVEEIEIVVRASGPSLDTEARLVDLPATNRYITGNIQGNSGLVDSDSAIVPMRIITDNGPNTWSAGRTIQFRIGTSEADFDEGGNADKLEVIIVHTPSDAIISKNTFTP</sequence>
<evidence type="ECO:0000259" key="2">
    <source>
        <dbReference type="Pfam" id="PF07790"/>
    </source>
</evidence>
<organism evidence="3 4">
    <name type="scientific">Halorubrum ezzemoulense</name>
    <name type="common">Halorubrum chaoviator</name>
    <dbReference type="NCBI Taxonomy" id="337243"/>
    <lineage>
        <taxon>Archaea</taxon>
        <taxon>Methanobacteriati</taxon>
        <taxon>Methanobacteriota</taxon>
        <taxon>Stenosarchaea group</taxon>
        <taxon>Halobacteria</taxon>
        <taxon>Halobacteriales</taxon>
        <taxon>Haloferacaceae</taxon>
        <taxon>Halorubrum</taxon>
    </lineage>
</organism>
<keyword evidence="1" id="KW-0812">Transmembrane</keyword>
<dbReference type="EMBL" id="NHPB01000020">
    <property type="protein sequence ID" value="OYR72213.1"/>
    <property type="molecule type" value="Genomic_DNA"/>
</dbReference>
<dbReference type="Proteomes" id="UP000216758">
    <property type="component" value="Unassembled WGS sequence"/>
</dbReference>
<comment type="caution">
    <text evidence="3">The sequence shown here is derived from an EMBL/GenBank/DDBJ whole genome shotgun (WGS) entry which is preliminary data.</text>
</comment>
<evidence type="ECO:0000256" key="1">
    <source>
        <dbReference type="SAM" id="Phobius"/>
    </source>
</evidence>
<dbReference type="InterPro" id="IPR013373">
    <property type="entry name" value="Flagellin/pilin_N_arc"/>
</dbReference>
<dbReference type="AlphaFoldDB" id="A0A256JUC0"/>
<feature type="transmembrane region" description="Helical" evidence="1">
    <location>
        <begin position="12"/>
        <end position="35"/>
    </location>
</feature>
<gene>
    <name evidence="3" type="ORF">DJ78_03705</name>
</gene>
<accession>A0A256JUC0</accession>